<organism evidence="1">
    <name type="scientific">Arion vulgaris</name>
    <dbReference type="NCBI Taxonomy" id="1028688"/>
    <lineage>
        <taxon>Eukaryota</taxon>
        <taxon>Metazoa</taxon>
        <taxon>Spiralia</taxon>
        <taxon>Lophotrochozoa</taxon>
        <taxon>Mollusca</taxon>
        <taxon>Gastropoda</taxon>
        <taxon>Heterobranchia</taxon>
        <taxon>Euthyneura</taxon>
        <taxon>Panpulmonata</taxon>
        <taxon>Eupulmonata</taxon>
        <taxon>Stylommatophora</taxon>
        <taxon>Helicina</taxon>
        <taxon>Arionoidea</taxon>
        <taxon>Arionidae</taxon>
        <taxon>Arion</taxon>
    </lineage>
</organism>
<name>A0A0B6YB09_9EUPU</name>
<sequence>MIQQSLSSCTLTQDCSIYDVHIIEASVDCLATLDSNQNWTALAQGESFFVLLNEAASKVEITALSPYHKIVCLS</sequence>
<accession>A0A0B6YB09</accession>
<reference evidence="1" key="1">
    <citation type="submission" date="2014-12" db="EMBL/GenBank/DDBJ databases">
        <title>Insight into the proteome of Arion vulgaris.</title>
        <authorList>
            <person name="Aradska J."/>
            <person name="Bulat T."/>
            <person name="Smidak R."/>
            <person name="Sarate P."/>
            <person name="Gangsoo J."/>
            <person name="Sialana F."/>
            <person name="Bilban M."/>
            <person name="Lubec G."/>
        </authorList>
    </citation>
    <scope>NUCLEOTIDE SEQUENCE</scope>
    <source>
        <tissue evidence="1">Skin</tissue>
    </source>
</reference>
<dbReference type="AlphaFoldDB" id="A0A0B6YB09"/>
<gene>
    <name evidence="1" type="primary">ORF20509</name>
</gene>
<evidence type="ECO:0000313" key="1">
    <source>
        <dbReference type="EMBL" id="CEK53502.1"/>
    </source>
</evidence>
<proteinExistence type="predicted"/>
<protein>
    <submittedName>
        <fullName evidence="1">Uncharacterized protein</fullName>
    </submittedName>
</protein>
<dbReference type="EMBL" id="HACG01006637">
    <property type="protein sequence ID" value="CEK53502.1"/>
    <property type="molecule type" value="Transcribed_RNA"/>
</dbReference>
<feature type="non-terminal residue" evidence="1">
    <location>
        <position position="74"/>
    </location>
</feature>